<name>A0A914VY56_9BILA</name>
<keyword evidence="1" id="KW-1185">Reference proteome</keyword>
<evidence type="ECO:0000313" key="2">
    <source>
        <dbReference type="WBParaSite" id="PSAMB.scaffold2725size21616.g18889.t1"/>
    </source>
</evidence>
<sequence>MEDCVEFVENHTNKGKAVAIYKGYAYLKDVNLSEGKERYKCIHQSCNGYIWILNGWALTMKSGSKLGREHNHEVEPEKIEARKRLQAFKTVVKEQPNIKIGNLVSSTRDFEAIVTNAMPTIDNMKRMGRDLK</sequence>
<accession>A0A914VY56</accession>
<dbReference type="Proteomes" id="UP000887566">
    <property type="component" value="Unplaced"/>
</dbReference>
<organism evidence="1 2">
    <name type="scientific">Plectus sambesii</name>
    <dbReference type="NCBI Taxonomy" id="2011161"/>
    <lineage>
        <taxon>Eukaryota</taxon>
        <taxon>Metazoa</taxon>
        <taxon>Ecdysozoa</taxon>
        <taxon>Nematoda</taxon>
        <taxon>Chromadorea</taxon>
        <taxon>Plectida</taxon>
        <taxon>Plectina</taxon>
        <taxon>Plectoidea</taxon>
        <taxon>Plectidae</taxon>
        <taxon>Plectus</taxon>
    </lineage>
</organism>
<dbReference type="AlphaFoldDB" id="A0A914VY56"/>
<protein>
    <submittedName>
        <fullName evidence="2">FLYWCH-type domain-containing protein</fullName>
    </submittedName>
</protein>
<reference evidence="2" key="1">
    <citation type="submission" date="2022-11" db="UniProtKB">
        <authorList>
            <consortium name="WormBaseParasite"/>
        </authorList>
    </citation>
    <scope>IDENTIFICATION</scope>
</reference>
<evidence type="ECO:0000313" key="1">
    <source>
        <dbReference type="Proteomes" id="UP000887566"/>
    </source>
</evidence>
<proteinExistence type="predicted"/>
<dbReference type="WBParaSite" id="PSAMB.scaffold2725size21616.g18889.t1">
    <property type="protein sequence ID" value="PSAMB.scaffold2725size21616.g18889.t1"/>
    <property type="gene ID" value="PSAMB.scaffold2725size21616.g18889"/>
</dbReference>
<dbReference type="Gene3D" id="2.20.25.240">
    <property type="match status" value="1"/>
</dbReference>